<accession>A0A1Z4KFM8</accession>
<organism evidence="3 4">
    <name type="scientific">Trichormus variabilis NIES-23</name>
    <dbReference type="NCBI Taxonomy" id="1973479"/>
    <lineage>
        <taxon>Bacteria</taxon>
        <taxon>Bacillati</taxon>
        <taxon>Cyanobacteriota</taxon>
        <taxon>Cyanophyceae</taxon>
        <taxon>Nostocales</taxon>
        <taxon>Nostocaceae</taxon>
        <taxon>Trichormus</taxon>
    </lineage>
</organism>
<evidence type="ECO:0000259" key="2">
    <source>
        <dbReference type="Pfam" id="PF01471"/>
    </source>
</evidence>
<dbReference type="EMBL" id="AP018216">
    <property type="protein sequence ID" value="BAY67791.1"/>
    <property type="molecule type" value="Genomic_DNA"/>
</dbReference>
<feature type="domain" description="Peptidoglycan binding-like" evidence="2">
    <location>
        <begin position="96"/>
        <end position="152"/>
    </location>
</feature>
<feature type="region of interest" description="Disordered" evidence="1">
    <location>
        <begin position="1"/>
        <end position="23"/>
    </location>
</feature>
<evidence type="ECO:0000313" key="3">
    <source>
        <dbReference type="EMBL" id="BAY67791.1"/>
    </source>
</evidence>
<dbReference type="InterPro" id="IPR002477">
    <property type="entry name" value="Peptidoglycan-bd-like"/>
</dbReference>
<feature type="domain" description="Peptidoglycan binding-like" evidence="2">
    <location>
        <begin position="24"/>
        <end position="80"/>
    </location>
</feature>
<dbReference type="InterPro" id="IPR036366">
    <property type="entry name" value="PGBDSf"/>
</dbReference>
<proteinExistence type="predicted"/>
<dbReference type="InterPro" id="IPR036365">
    <property type="entry name" value="PGBD-like_sf"/>
</dbReference>
<gene>
    <name evidence="3" type="ORF">NIES23_05730</name>
</gene>
<dbReference type="Proteomes" id="UP000217507">
    <property type="component" value="Chromosome"/>
</dbReference>
<evidence type="ECO:0000313" key="4">
    <source>
        <dbReference type="Proteomes" id="UP000217507"/>
    </source>
</evidence>
<sequence length="160" mass="17691">MTTMADPTNSKVPDNQPTLKQGDTGEVVKELQRLLRSYYCYSGPIDGVLDSETVGGVILFQHRVFIPEDGIVGYKTWQALYEGRVIDLPILKYGSQGELVKALQQRLQNAGYYTGLVDGDFSLVTEAGVKSFQLRNNLKVDGIVGDRTWAVLSNTPIFDS</sequence>
<feature type="compositionally biased region" description="Polar residues" evidence="1">
    <location>
        <begin position="1"/>
        <end position="21"/>
    </location>
</feature>
<evidence type="ECO:0000256" key="1">
    <source>
        <dbReference type="SAM" id="MobiDB-lite"/>
    </source>
</evidence>
<name>A0A1Z4KFM8_ANAVA</name>
<protein>
    <recommendedName>
        <fullName evidence="2">Peptidoglycan binding-like domain-containing protein</fullName>
    </recommendedName>
</protein>
<dbReference type="SUPFAM" id="SSF47090">
    <property type="entry name" value="PGBD-like"/>
    <property type="match status" value="2"/>
</dbReference>
<dbReference type="Gene3D" id="1.10.101.10">
    <property type="entry name" value="PGBD-like superfamily/PGBD"/>
    <property type="match status" value="2"/>
</dbReference>
<reference evidence="3 4" key="1">
    <citation type="submission" date="2017-06" db="EMBL/GenBank/DDBJ databases">
        <title>Genome sequencing of cyanobaciteial culture collection at National Institute for Environmental Studies (NIES).</title>
        <authorList>
            <person name="Hirose Y."/>
            <person name="Shimura Y."/>
            <person name="Fujisawa T."/>
            <person name="Nakamura Y."/>
            <person name="Kawachi M."/>
        </authorList>
    </citation>
    <scope>NUCLEOTIDE SEQUENCE [LARGE SCALE GENOMIC DNA]</scope>
    <source>
        <strain evidence="3 4">NIES-23</strain>
    </source>
</reference>
<dbReference type="Pfam" id="PF01471">
    <property type="entry name" value="PG_binding_1"/>
    <property type="match status" value="2"/>
</dbReference>
<dbReference type="AlphaFoldDB" id="A0A1Z4KFM8"/>